<dbReference type="GO" id="GO:0004526">
    <property type="term" value="F:ribonuclease P activity"/>
    <property type="evidence" value="ECO:0007669"/>
    <property type="project" value="UniProtKB-UniRule"/>
</dbReference>
<dbReference type="PANTHER" id="PTHR33992">
    <property type="entry name" value="RIBONUCLEASE P PROTEIN COMPONENT"/>
    <property type="match status" value="1"/>
</dbReference>
<accession>A0A8J3QQA8</accession>
<dbReference type="InterPro" id="IPR020539">
    <property type="entry name" value="RNase_P_CS"/>
</dbReference>
<keyword evidence="4" id="KW-0255">Endonuclease</keyword>
<keyword evidence="3" id="KW-0540">Nuclease</keyword>
<organism evidence="8 9">
    <name type="scientific">Rugosimonospora africana</name>
    <dbReference type="NCBI Taxonomy" id="556532"/>
    <lineage>
        <taxon>Bacteria</taxon>
        <taxon>Bacillati</taxon>
        <taxon>Actinomycetota</taxon>
        <taxon>Actinomycetes</taxon>
        <taxon>Micromonosporales</taxon>
        <taxon>Micromonosporaceae</taxon>
        <taxon>Rugosimonospora</taxon>
    </lineage>
</organism>
<keyword evidence="2" id="KW-0819">tRNA processing</keyword>
<dbReference type="Proteomes" id="UP000642748">
    <property type="component" value="Unassembled WGS sequence"/>
</dbReference>
<dbReference type="PANTHER" id="PTHR33992:SF1">
    <property type="entry name" value="RIBONUCLEASE P PROTEIN COMPONENT"/>
    <property type="match status" value="1"/>
</dbReference>
<evidence type="ECO:0000256" key="3">
    <source>
        <dbReference type="ARBA" id="ARBA00022722"/>
    </source>
</evidence>
<proteinExistence type="predicted"/>
<dbReference type="GO" id="GO:0030677">
    <property type="term" value="C:ribonuclease P complex"/>
    <property type="evidence" value="ECO:0007669"/>
    <property type="project" value="TreeGrafter"/>
</dbReference>
<reference evidence="8" key="1">
    <citation type="submission" date="2021-01" db="EMBL/GenBank/DDBJ databases">
        <title>Whole genome shotgun sequence of Rugosimonospora africana NBRC 104875.</title>
        <authorList>
            <person name="Komaki H."/>
            <person name="Tamura T."/>
        </authorList>
    </citation>
    <scope>NUCLEOTIDE SEQUENCE</scope>
    <source>
        <strain evidence="8">NBRC 104875</strain>
    </source>
</reference>
<evidence type="ECO:0000256" key="7">
    <source>
        <dbReference type="NCBIfam" id="TIGR00188"/>
    </source>
</evidence>
<protein>
    <recommendedName>
        <fullName evidence="7">Ribonuclease P protein component</fullName>
        <ecNumber evidence="7">3.1.26.5</ecNumber>
    </recommendedName>
</protein>
<evidence type="ECO:0000313" key="8">
    <source>
        <dbReference type="EMBL" id="GIH13221.1"/>
    </source>
</evidence>
<dbReference type="Gene3D" id="3.30.230.10">
    <property type="match status" value="1"/>
</dbReference>
<evidence type="ECO:0000256" key="1">
    <source>
        <dbReference type="ARBA" id="ARBA00002663"/>
    </source>
</evidence>
<keyword evidence="5" id="KW-0378">Hydrolase</keyword>
<dbReference type="PROSITE" id="PS00648">
    <property type="entry name" value="RIBONUCLEASE_P"/>
    <property type="match status" value="1"/>
</dbReference>
<dbReference type="EMBL" id="BONZ01000013">
    <property type="protein sequence ID" value="GIH13221.1"/>
    <property type="molecule type" value="Genomic_DNA"/>
</dbReference>
<dbReference type="InterPro" id="IPR000100">
    <property type="entry name" value="RNase_P"/>
</dbReference>
<evidence type="ECO:0000256" key="4">
    <source>
        <dbReference type="ARBA" id="ARBA00022759"/>
    </source>
</evidence>
<dbReference type="NCBIfam" id="TIGR00188">
    <property type="entry name" value="rnpA"/>
    <property type="match status" value="1"/>
</dbReference>
<dbReference type="GO" id="GO:0042781">
    <property type="term" value="F:3'-tRNA processing endoribonuclease activity"/>
    <property type="evidence" value="ECO:0007669"/>
    <property type="project" value="TreeGrafter"/>
</dbReference>
<dbReference type="Pfam" id="PF00825">
    <property type="entry name" value="Ribonuclease_P"/>
    <property type="match status" value="1"/>
</dbReference>
<keyword evidence="6" id="KW-0694">RNA-binding</keyword>
<evidence type="ECO:0000256" key="6">
    <source>
        <dbReference type="ARBA" id="ARBA00022884"/>
    </source>
</evidence>
<sequence length="94" mass="9957">MIVVHLMSPEVGSEPARSPRAGFVVPKSVGVAVARNLVKRRLRQLVRERLGDLPVGSDLVVRALPGAATRPYPQIAADLDGALGAARARGAVRR</sequence>
<dbReference type="AlphaFoldDB" id="A0A8J3QQA8"/>
<evidence type="ECO:0000256" key="5">
    <source>
        <dbReference type="ARBA" id="ARBA00022801"/>
    </source>
</evidence>
<evidence type="ECO:0000313" key="9">
    <source>
        <dbReference type="Proteomes" id="UP000642748"/>
    </source>
</evidence>
<comment type="function">
    <text evidence="1">RNaseP catalyzes the removal of the 5'-leader sequence from pre-tRNA to produce the mature 5'-terminus. It can also cleave other RNA substrates such as 4.5S RNA. The protein component plays an auxiliary but essential role in vivo by binding to the 5'-leader sequence and broadening the substrate specificity of the ribozyme.</text>
</comment>
<dbReference type="InterPro" id="IPR020568">
    <property type="entry name" value="Ribosomal_Su5_D2-typ_SF"/>
</dbReference>
<keyword evidence="9" id="KW-1185">Reference proteome</keyword>
<dbReference type="InterPro" id="IPR014721">
    <property type="entry name" value="Ribsml_uS5_D2-typ_fold_subgr"/>
</dbReference>
<evidence type="ECO:0000256" key="2">
    <source>
        <dbReference type="ARBA" id="ARBA00022694"/>
    </source>
</evidence>
<dbReference type="EC" id="3.1.26.5" evidence="7"/>
<dbReference type="SUPFAM" id="SSF54211">
    <property type="entry name" value="Ribosomal protein S5 domain 2-like"/>
    <property type="match status" value="1"/>
</dbReference>
<gene>
    <name evidence="8" type="ORF">Raf01_13930</name>
</gene>
<dbReference type="GO" id="GO:0000049">
    <property type="term" value="F:tRNA binding"/>
    <property type="evidence" value="ECO:0007669"/>
    <property type="project" value="InterPro"/>
</dbReference>
<name>A0A8J3QQA8_9ACTN</name>
<comment type="caution">
    <text evidence="8">The sequence shown here is derived from an EMBL/GenBank/DDBJ whole genome shotgun (WGS) entry which is preliminary data.</text>
</comment>